<evidence type="ECO:0000256" key="1">
    <source>
        <dbReference type="ARBA" id="ARBA00022729"/>
    </source>
</evidence>
<dbReference type="NCBIfam" id="NF037995">
    <property type="entry name" value="TRAP_S1"/>
    <property type="match status" value="1"/>
</dbReference>
<reference evidence="3" key="1">
    <citation type="journal article" date="2015" name="PeerJ">
        <title>First genomic representation of candidate bacterial phylum KSB3 points to enhanced environmental sensing as a trigger of wastewater bulking.</title>
        <authorList>
            <person name="Sekiguchi Y."/>
            <person name="Ohashi A."/>
            <person name="Parks D.H."/>
            <person name="Yamauchi T."/>
            <person name="Tyson G.W."/>
            <person name="Hugenholtz P."/>
        </authorList>
    </citation>
    <scope>NUCLEOTIDE SEQUENCE [LARGE SCALE GENOMIC DNA]</scope>
</reference>
<dbReference type="HOGENOM" id="CLU_036176_2_1_0"/>
<sequence>MKSRSMLKSLVVLMVCAAVCAFFAATTRAENPIELSFSVFFPPTHPHAIASMDMAKEIEKRTNGQVKITVFPGGTLTKPQACYDGVVDGISDMGHSVFSYTRGRFPMMEALDLPLGYPNGTVASKVAYEYYKQMNPKELQDVKVLAIHAHGPGVLASKKDINTLDEMKGLKIRCTGLSSKIAEYLGAAAVAMPQNAAYEALQKGVVEATFCPIETLKGWKQGEVIDYVIESKALGYTSTMFVVMNKAKYDSLPPDVQKVFDEVGAEWVDVYGRIWDEADQAGRQFVEELGKKIHALTPEEEQKWEQAVQPLIDEYKKDVESKGISGADAVKTIQDLIAKFSAK</sequence>
<dbReference type="GO" id="GO:0055085">
    <property type="term" value="P:transmembrane transport"/>
    <property type="evidence" value="ECO:0007669"/>
    <property type="project" value="InterPro"/>
</dbReference>
<feature type="chain" id="PRO_5001755220" evidence="2">
    <location>
        <begin position="25"/>
        <end position="343"/>
    </location>
</feature>
<proteinExistence type="predicted"/>
<dbReference type="InterPro" id="IPR018389">
    <property type="entry name" value="DctP_fam"/>
</dbReference>
<dbReference type="CDD" id="cd13665">
    <property type="entry name" value="PBP2_TRAP_Dctp3_4"/>
    <property type="match status" value="1"/>
</dbReference>
<dbReference type="Gene3D" id="3.40.190.170">
    <property type="entry name" value="Bacterial extracellular solute-binding protein, family 7"/>
    <property type="match status" value="1"/>
</dbReference>
<name>A0A081BLE8_9BACT</name>
<dbReference type="EMBL" id="DF820457">
    <property type="protein sequence ID" value="GAK51214.1"/>
    <property type="molecule type" value="Genomic_DNA"/>
</dbReference>
<dbReference type="Pfam" id="PF03480">
    <property type="entry name" value="DctP"/>
    <property type="match status" value="1"/>
</dbReference>
<organism evidence="3">
    <name type="scientific">Candidatus Moduliflexus flocculans</name>
    <dbReference type="NCBI Taxonomy" id="1499966"/>
    <lineage>
        <taxon>Bacteria</taxon>
        <taxon>Candidatus Moduliflexota</taxon>
        <taxon>Candidatus Moduliflexia</taxon>
        <taxon>Candidatus Moduliflexales</taxon>
        <taxon>Candidatus Moduliflexaceae</taxon>
    </lineage>
</organism>
<keyword evidence="1 2" id="KW-0732">Signal</keyword>
<protein>
    <submittedName>
        <fullName evidence="3">TRAP dicarboxylate transporter-DctP subunit</fullName>
    </submittedName>
</protein>
<dbReference type="Proteomes" id="UP000030700">
    <property type="component" value="Unassembled WGS sequence"/>
</dbReference>
<gene>
    <name evidence="3" type="ORF">U14_02457</name>
</gene>
<accession>A0A081BLE8</accession>
<dbReference type="STRING" id="1499966.U14_02457"/>
<feature type="signal peptide" evidence="2">
    <location>
        <begin position="1"/>
        <end position="24"/>
    </location>
</feature>
<evidence type="ECO:0000256" key="2">
    <source>
        <dbReference type="SAM" id="SignalP"/>
    </source>
</evidence>
<dbReference type="InterPro" id="IPR038404">
    <property type="entry name" value="TRAP_DctP_sf"/>
</dbReference>
<evidence type="ECO:0000313" key="3">
    <source>
        <dbReference type="EMBL" id="GAK51214.1"/>
    </source>
</evidence>
<dbReference type="PANTHER" id="PTHR33376">
    <property type="match status" value="1"/>
</dbReference>
<keyword evidence="4" id="KW-1185">Reference proteome</keyword>
<dbReference type="SUPFAM" id="SSF53850">
    <property type="entry name" value="Periplasmic binding protein-like II"/>
    <property type="match status" value="1"/>
</dbReference>
<dbReference type="PANTHER" id="PTHR33376:SF15">
    <property type="entry name" value="BLL6794 PROTEIN"/>
    <property type="match status" value="1"/>
</dbReference>
<evidence type="ECO:0000313" key="4">
    <source>
        <dbReference type="Proteomes" id="UP000030700"/>
    </source>
</evidence>
<dbReference type="AlphaFoldDB" id="A0A081BLE8"/>